<dbReference type="OrthoDB" id="2990399at2"/>
<keyword evidence="1" id="KW-1133">Transmembrane helix</keyword>
<reference evidence="2 3" key="1">
    <citation type="submission" date="2019-07" db="EMBL/GenBank/DDBJ databases">
        <authorList>
            <person name="Kim J."/>
        </authorList>
    </citation>
    <scope>NUCLEOTIDE SEQUENCE [LARGE SCALE GENOMIC DNA]</scope>
    <source>
        <strain evidence="2 3">JC52</strain>
    </source>
</reference>
<dbReference type="RefSeq" id="WP_144847711.1">
    <property type="nucleotide sequence ID" value="NZ_VNJI01000015.1"/>
</dbReference>
<proteinExistence type="predicted"/>
<name>A0A559KB16_9BACL</name>
<keyword evidence="3" id="KW-1185">Reference proteome</keyword>
<sequence>MMLGLVWIVGCYAAGIAILHILHWHRKQRGAERTVHYVLHTQNNQHQVEWYIRSLHFFSWVKGRTIRITLMDEGSTDETLAIAERLSLEYHLEIVTEPEQQAGQWMAEHEQERVIVVRLSQNDDLETAFKFM</sequence>
<protein>
    <recommendedName>
        <fullName evidence="4">Glycosyltransferase</fullName>
    </recommendedName>
</protein>
<evidence type="ECO:0000313" key="2">
    <source>
        <dbReference type="EMBL" id="TVY09328.1"/>
    </source>
</evidence>
<comment type="caution">
    <text evidence="2">The sequence shown here is derived from an EMBL/GenBank/DDBJ whole genome shotgun (WGS) entry which is preliminary data.</text>
</comment>
<accession>A0A559KB16</accession>
<evidence type="ECO:0000313" key="3">
    <source>
        <dbReference type="Proteomes" id="UP000317036"/>
    </source>
</evidence>
<feature type="transmembrane region" description="Helical" evidence="1">
    <location>
        <begin position="6"/>
        <end position="24"/>
    </location>
</feature>
<evidence type="ECO:0008006" key="4">
    <source>
        <dbReference type="Google" id="ProtNLM"/>
    </source>
</evidence>
<keyword evidence="1" id="KW-0472">Membrane</keyword>
<dbReference type="AlphaFoldDB" id="A0A559KB16"/>
<dbReference type="EMBL" id="VNJI01000015">
    <property type="protein sequence ID" value="TVY09328.1"/>
    <property type="molecule type" value="Genomic_DNA"/>
</dbReference>
<organism evidence="2 3">
    <name type="scientific">Paenibacillus cremeus</name>
    <dbReference type="NCBI Taxonomy" id="2163881"/>
    <lineage>
        <taxon>Bacteria</taxon>
        <taxon>Bacillati</taxon>
        <taxon>Bacillota</taxon>
        <taxon>Bacilli</taxon>
        <taxon>Bacillales</taxon>
        <taxon>Paenibacillaceae</taxon>
        <taxon>Paenibacillus</taxon>
    </lineage>
</organism>
<keyword evidence="1" id="KW-0812">Transmembrane</keyword>
<gene>
    <name evidence="2" type="ORF">FPZ49_14170</name>
</gene>
<evidence type="ECO:0000256" key="1">
    <source>
        <dbReference type="SAM" id="Phobius"/>
    </source>
</evidence>
<dbReference type="Proteomes" id="UP000317036">
    <property type="component" value="Unassembled WGS sequence"/>
</dbReference>
<dbReference type="CDD" id="cd00761">
    <property type="entry name" value="Glyco_tranf_GTA_type"/>
    <property type="match status" value="1"/>
</dbReference>